<dbReference type="AlphaFoldDB" id="A0A1J4N1K1"/>
<dbReference type="Proteomes" id="UP000033772">
    <property type="component" value="Unassembled WGS sequence"/>
</dbReference>
<reference evidence="1" key="1">
    <citation type="submission" date="2016-10" db="EMBL/GenBank/DDBJ databases">
        <title>Draft Genome Sequence of Nocardioides luteus Strain BAFB, an Alkane-Degrading Bacterium Isolated from JP-7 Polluted Soil.</title>
        <authorList>
            <person name="Brown L."/>
            <person name="Ruiz O.N."/>
            <person name="Gunasekera T."/>
        </authorList>
    </citation>
    <scope>NUCLEOTIDE SEQUENCE [LARGE SCALE GENOMIC DNA]</scope>
    <source>
        <strain evidence="1">BAFB</strain>
    </source>
</reference>
<name>A0A1J4N1K1_9ACTN</name>
<accession>A0A1J4N1K1</accession>
<dbReference type="RefSeq" id="WP_045549010.1">
    <property type="nucleotide sequence ID" value="NZ_JZDQ02000025.1"/>
</dbReference>
<evidence type="ECO:0000313" key="1">
    <source>
        <dbReference type="EMBL" id="OIJ25454.1"/>
    </source>
</evidence>
<dbReference type="STRING" id="1844.UG56_017805"/>
<organism evidence="1 2">
    <name type="scientific">Nocardioides luteus</name>
    <dbReference type="NCBI Taxonomy" id="1844"/>
    <lineage>
        <taxon>Bacteria</taxon>
        <taxon>Bacillati</taxon>
        <taxon>Actinomycetota</taxon>
        <taxon>Actinomycetes</taxon>
        <taxon>Propionibacteriales</taxon>
        <taxon>Nocardioidaceae</taxon>
        <taxon>Nocardioides</taxon>
    </lineage>
</organism>
<sequence length="97" mass="10449">MSSAAHRDAVSTLAEKATPYFTENQVKWRNKSVSQARLALAIDQIVVHMREKGVDMATMNGLTAYRDEDGIHVTIELGTLPLLAESGGGTGGHRAAR</sequence>
<protein>
    <submittedName>
        <fullName evidence="1">Uncharacterized protein</fullName>
    </submittedName>
</protein>
<proteinExistence type="predicted"/>
<evidence type="ECO:0000313" key="2">
    <source>
        <dbReference type="Proteomes" id="UP000033772"/>
    </source>
</evidence>
<dbReference type="OrthoDB" id="3783774at2"/>
<dbReference type="EMBL" id="JZDQ02000025">
    <property type="protein sequence ID" value="OIJ25454.1"/>
    <property type="molecule type" value="Genomic_DNA"/>
</dbReference>
<gene>
    <name evidence="1" type="ORF">UG56_017805</name>
</gene>
<comment type="caution">
    <text evidence="1">The sequence shown here is derived from an EMBL/GenBank/DDBJ whole genome shotgun (WGS) entry which is preliminary data.</text>
</comment>
<keyword evidence="2" id="KW-1185">Reference proteome</keyword>